<comment type="pathway">
    <text evidence="1">Cofactor biosynthesis; adenosylcobalamin biosynthesis.</text>
</comment>
<organism evidence="4">
    <name type="scientific">hydrothermal vent metagenome</name>
    <dbReference type="NCBI Taxonomy" id="652676"/>
    <lineage>
        <taxon>unclassified sequences</taxon>
        <taxon>metagenomes</taxon>
        <taxon>ecological metagenomes</taxon>
    </lineage>
</organism>
<dbReference type="Pfam" id="PF00590">
    <property type="entry name" value="TP_methylase"/>
    <property type="match status" value="1"/>
</dbReference>
<dbReference type="SUPFAM" id="SSF53790">
    <property type="entry name" value="Tetrapyrrole methylase"/>
    <property type="match status" value="1"/>
</dbReference>
<dbReference type="PANTHER" id="PTHR43467:SF2">
    <property type="entry name" value="COBALT-PRECORRIN-2 C(20)-METHYLTRANSFERASE"/>
    <property type="match status" value="1"/>
</dbReference>
<feature type="domain" description="Tetrapyrrole methylase" evidence="3">
    <location>
        <begin position="5"/>
        <end position="116"/>
    </location>
</feature>
<evidence type="ECO:0000256" key="2">
    <source>
        <dbReference type="ARBA" id="ARBA00022573"/>
    </source>
</evidence>
<feature type="non-terminal residue" evidence="4">
    <location>
        <position position="118"/>
    </location>
</feature>
<evidence type="ECO:0000256" key="1">
    <source>
        <dbReference type="ARBA" id="ARBA00004953"/>
    </source>
</evidence>
<proteinExistence type="predicted"/>
<dbReference type="InterPro" id="IPR014777">
    <property type="entry name" value="4pyrrole_Mease_sub1"/>
</dbReference>
<dbReference type="InterPro" id="IPR035996">
    <property type="entry name" value="4pyrrol_Methylase_sf"/>
</dbReference>
<dbReference type="PANTHER" id="PTHR43467">
    <property type="entry name" value="COBALT-PRECORRIN-2 C(20)-METHYLTRANSFERASE"/>
    <property type="match status" value="1"/>
</dbReference>
<dbReference type="EMBL" id="UOGH01000139">
    <property type="protein sequence ID" value="VAX29943.1"/>
    <property type="molecule type" value="Genomic_DNA"/>
</dbReference>
<gene>
    <name evidence="4" type="ORF">MNBD_NITROSPIRAE02-888</name>
</gene>
<evidence type="ECO:0000313" key="4">
    <source>
        <dbReference type="EMBL" id="VAX29943.1"/>
    </source>
</evidence>
<dbReference type="GO" id="GO:0030788">
    <property type="term" value="F:precorrin-2 C20-methyltransferase activity"/>
    <property type="evidence" value="ECO:0007669"/>
    <property type="project" value="InterPro"/>
</dbReference>
<sequence>MSNTVHSIGLGPGNPELLTVRARRILEESDIVVVPQSDETGRSVARDIILHYIEPSRILMYYFPMNNDREDLENRYTELALQIKQLIAEGKRVSYVTMGDPTIFSTSNYITEKLRAVG</sequence>
<reference evidence="4" key="1">
    <citation type="submission" date="2018-06" db="EMBL/GenBank/DDBJ databases">
        <authorList>
            <person name="Zhirakovskaya E."/>
        </authorList>
    </citation>
    <scope>NUCLEOTIDE SEQUENCE</scope>
</reference>
<dbReference type="AlphaFoldDB" id="A0A3B1CZL8"/>
<evidence type="ECO:0000259" key="3">
    <source>
        <dbReference type="Pfam" id="PF00590"/>
    </source>
</evidence>
<dbReference type="Gene3D" id="3.40.1010.10">
    <property type="entry name" value="Cobalt-precorrin-4 Transmethylase, Domain 1"/>
    <property type="match status" value="1"/>
</dbReference>
<dbReference type="GO" id="GO:0009236">
    <property type="term" value="P:cobalamin biosynthetic process"/>
    <property type="evidence" value="ECO:0007669"/>
    <property type="project" value="UniProtKB-KW"/>
</dbReference>
<dbReference type="InterPro" id="IPR000878">
    <property type="entry name" value="4pyrrol_Mease"/>
</dbReference>
<protein>
    <recommendedName>
        <fullName evidence="3">Tetrapyrrole methylase domain-containing protein</fullName>
    </recommendedName>
</protein>
<dbReference type="InterPro" id="IPR003043">
    <property type="entry name" value="Uropor_MeTrfase_CS"/>
</dbReference>
<keyword evidence="2" id="KW-0169">Cobalamin biosynthesis</keyword>
<name>A0A3B1CZL8_9ZZZZ</name>
<dbReference type="InterPro" id="IPR012382">
    <property type="entry name" value="CobI/CbiL"/>
</dbReference>
<accession>A0A3B1CZL8</accession>
<dbReference type="CDD" id="cd11645">
    <property type="entry name" value="Precorrin_2_C20_MT"/>
    <property type="match status" value="1"/>
</dbReference>
<dbReference type="PROSITE" id="PS00839">
    <property type="entry name" value="SUMT_1"/>
    <property type="match status" value="1"/>
</dbReference>